<dbReference type="Pfam" id="PF09994">
    <property type="entry name" value="T6SS_Tle1-like_cat"/>
    <property type="match status" value="2"/>
</dbReference>
<dbReference type="AlphaFoldDB" id="A0A7W9WSJ3"/>
<dbReference type="RefSeq" id="WP_183723828.1">
    <property type="nucleotide sequence ID" value="NZ_JACHBW010000005.1"/>
</dbReference>
<dbReference type="PANTHER" id="PTHR33840">
    <property type="match status" value="1"/>
</dbReference>
<keyword evidence="3" id="KW-1185">Reference proteome</keyword>
<evidence type="ECO:0000313" key="3">
    <source>
        <dbReference type="Proteomes" id="UP000571554"/>
    </source>
</evidence>
<dbReference type="PROSITE" id="PS00019">
    <property type="entry name" value="ACTININ_1"/>
    <property type="match status" value="1"/>
</dbReference>
<evidence type="ECO:0000313" key="2">
    <source>
        <dbReference type="EMBL" id="MBB6102387.1"/>
    </source>
</evidence>
<feature type="domain" description="T6SS Phospholipase effector Tle1-like catalytic" evidence="1">
    <location>
        <begin position="50"/>
        <end position="235"/>
    </location>
</feature>
<evidence type="ECO:0000259" key="1">
    <source>
        <dbReference type="Pfam" id="PF09994"/>
    </source>
</evidence>
<sequence length="600" mass="66681">MSYSVSIPEPLPADGYRKLSPREMARRAAAMECIHKKEAGQCQGQIYATLFFDGTGNNQDWTEPKTTGNQQARNKHSNVARLFNATPIARAEGFFPYYIPGVGTPFAKIGDNNQSGDTLGLGAGYMGADRINWGITQLFNAVHEYATDGHVLITDDAAKALVNSISSNSASTLEQMLANMAVEKQRRVTALRQLEEKLAAVLKTTQRKVTSINVAVFGFSRGAAEARAFTNWLNDLLKRDDGGYYTLAGVPLRLYFLGLFDTVASVGVPNMIPGVNGHMAWADGTQTVPEIVEQCVHFIALHEQRACFPLEMASNVRQVAYPGMHSDLGGGYLPTEQGKAGQLSQIPLNDMYYEAFKAGVPLLSRDEINSRPALKTQFEIPADLLAAYNAYWRDNGIGAGASGKDNVLRMIQRHTRQYLQWRKALPSRLDLDKRPFWERAESDDQAQLSEAQNDLTEQIHDIGPRLQSTLKTAGTATMLEVLSPALASRYAWDHRPVSSETRELFAVVTENAKVPASVQKFFDDYLHDSRAGFRIRNKMEFHGLTGGYLRYRNIYQNTREQTVAVEPLDPNSYEQQAAQMQQMVNMKGYGVQDMFPPGGW</sequence>
<reference evidence="2 3" key="1">
    <citation type="submission" date="2020-08" db="EMBL/GenBank/DDBJ databases">
        <title>Above-ground endophytic microbial communities from plants in different locations in the United States.</title>
        <authorList>
            <person name="Frank C."/>
        </authorList>
    </citation>
    <scope>NUCLEOTIDE SEQUENCE [LARGE SCALE GENOMIC DNA]</scope>
    <source>
        <strain evidence="2 3">WP4_2_2</strain>
    </source>
</reference>
<gene>
    <name evidence="2" type="ORF">F4827_002236</name>
</gene>
<dbReference type="PANTHER" id="PTHR33840:SF1">
    <property type="entry name" value="TLE1 PHOSPHOLIPASE DOMAIN-CONTAINING PROTEIN"/>
    <property type="match status" value="1"/>
</dbReference>
<protein>
    <recommendedName>
        <fullName evidence="1">T6SS Phospholipase effector Tle1-like catalytic domain-containing protein</fullName>
    </recommendedName>
</protein>
<feature type="domain" description="T6SS Phospholipase effector Tle1-like catalytic" evidence="1">
    <location>
        <begin position="253"/>
        <end position="352"/>
    </location>
</feature>
<accession>A0A7W9WSJ3</accession>
<dbReference type="Proteomes" id="UP000571554">
    <property type="component" value="Unassembled WGS sequence"/>
</dbReference>
<dbReference type="EMBL" id="JACHBW010000005">
    <property type="protein sequence ID" value="MBB6102387.1"/>
    <property type="molecule type" value="Genomic_DNA"/>
</dbReference>
<dbReference type="InterPro" id="IPR018712">
    <property type="entry name" value="Tle1-like_cat"/>
</dbReference>
<dbReference type="InterPro" id="IPR001589">
    <property type="entry name" value="Actinin_actin-bd_CS"/>
</dbReference>
<organism evidence="2 3">
    <name type="scientific">Paraburkholderia bannensis</name>
    <dbReference type="NCBI Taxonomy" id="765414"/>
    <lineage>
        <taxon>Bacteria</taxon>
        <taxon>Pseudomonadati</taxon>
        <taxon>Pseudomonadota</taxon>
        <taxon>Betaproteobacteria</taxon>
        <taxon>Burkholderiales</taxon>
        <taxon>Burkholderiaceae</taxon>
        <taxon>Paraburkholderia</taxon>
    </lineage>
</organism>
<comment type="caution">
    <text evidence="2">The sequence shown here is derived from an EMBL/GenBank/DDBJ whole genome shotgun (WGS) entry which is preliminary data.</text>
</comment>
<name>A0A7W9WSJ3_9BURK</name>
<proteinExistence type="predicted"/>